<dbReference type="Proteomes" id="UP001260715">
    <property type="component" value="Unassembled WGS sequence"/>
</dbReference>
<dbReference type="EMBL" id="JAVDSJ010000006">
    <property type="protein sequence ID" value="MDR6586168.1"/>
    <property type="molecule type" value="Genomic_DNA"/>
</dbReference>
<gene>
    <name evidence="3" type="ORF">J2W50_004392</name>
</gene>
<dbReference type="PROSITE" id="PS51071">
    <property type="entry name" value="HTH_RPIR"/>
    <property type="match status" value="1"/>
</dbReference>
<dbReference type="RefSeq" id="WP_039875801.1">
    <property type="nucleotide sequence ID" value="NZ_JAVDSJ010000006.1"/>
</dbReference>
<dbReference type="Gene3D" id="3.40.50.10490">
    <property type="entry name" value="Glucose-6-phosphate isomerase like protein, domain 1"/>
    <property type="match status" value="1"/>
</dbReference>
<organism evidence="3 4">
    <name type="scientific">Herbaspirillum frisingense</name>
    <dbReference type="NCBI Taxonomy" id="92645"/>
    <lineage>
        <taxon>Bacteria</taxon>
        <taxon>Pseudomonadati</taxon>
        <taxon>Pseudomonadota</taxon>
        <taxon>Betaproteobacteria</taxon>
        <taxon>Burkholderiales</taxon>
        <taxon>Oxalobacteraceae</taxon>
        <taxon>Herbaspirillum</taxon>
    </lineage>
</organism>
<reference evidence="3 4" key="1">
    <citation type="submission" date="2023-07" db="EMBL/GenBank/DDBJ databases">
        <title>Sorghum-associated microbial communities from plants grown in Nebraska, USA.</title>
        <authorList>
            <person name="Schachtman D."/>
        </authorList>
    </citation>
    <scope>NUCLEOTIDE SEQUENCE [LARGE SCALE GENOMIC DNA]</scope>
    <source>
        <strain evidence="3 4">596</strain>
    </source>
</reference>
<dbReference type="GO" id="GO:0003677">
    <property type="term" value="F:DNA binding"/>
    <property type="evidence" value="ECO:0007669"/>
    <property type="project" value="UniProtKB-KW"/>
</dbReference>
<dbReference type="SUPFAM" id="SSF53697">
    <property type="entry name" value="SIS domain"/>
    <property type="match status" value="1"/>
</dbReference>
<dbReference type="InterPro" id="IPR000281">
    <property type="entry name" value="HTH_RpiR"/>
</dbReference>
<evidence type="ECO:0000313" key="3">
    <source>
        <dbReference type="EMBL" id="MDR6586168.1"/>
    </source>
</evidence>
<name>A0ABU1PLE1_9BURK</name>
<keyword evidence="4" id="KW-1185">Reference proteome</keyword>
<keyword evidence="3" id="KW-0238">DNA-binding</keyword>
<evidence type="ECO:0000256" key="1">
    <source>
        <dbReference type="ARBA" id="ARBA00023152"/>
    </source>
</evidence>
<evidence type="ECO:0000259" key="2">
    <source>
        <dbReference type="PROSITE" id="PS51071"/>
    </source>
</evidence>
<dbReference type="Pfam" id="PF01380">
    <property type="entry name" value="SIS"/>
    <property type="match status" value="1"/>
</dbReference>
<dbReference type="PANTHER" id="PTHR30514">
    <property type="entry name" value="GLUCOKINASE"/>
    <property type="match status" value="1"/>
</dbReference>
<dbReference type="InterPro" id="IPR001347">
    <property type="entry name" value="SIS_dom"/>
</dbReference>
<dbReference type="SUPFAM" id="SSF46689">
    <property type="entry name" value="Homeodomain-like"/>
    <property type="match status" value="1"/>
</dbReference>
<protein>
    <submittedName>
        <fullName evidence="3">DNA-binding MurR/RpiR family transcriptional regulator</fullName>
    </submittedName>
</protein>
<dbReference type="Gene3D" id="1.10.10.10">
    <property type="entry name" value="Winged helix-like DNA-binding domain superfamily/Winged helix DNA-binding domain"/>
    <property type="match status" value="1"/>
</dbReference>
<dbReference type="InterPro" id="IPR047640">
    <property type="entry name" value="RpiR-like"/>
</dbReference>
<sequence>MRPSSESFVRRVRSKLDELSSTERLLADFLLEFPGELASYAGNELAQLAGVSPSTVSRFIRRIGYDSYEEARRHVREEQEVGSPLFHGSSAGAARQVRSVTAHFQQSQANLAATFERLSDATMAEIARAIVGAPQVLIFGSRSSQAFALYLRWQIIQVLPRVTVIPGPGETLAEYTAGLSERDCVIVFGTRRQTSQMDRLLQAAVRAAAPILYISDHASPDCTQARWSLQAQCRGPGPLDNHVGVMALCDLLATLVIDASGAAGRKRLAAVEQEHEELGDFE</sequence>
<dbReference type="InterPro" id="IPR036388">
    <property type="entry name" value="WH-like_DNA-bd_sf"/>
</dbReference>
<accession>A0ABU1PLE1</accession>
<feature type="domain" description="HTH rpiR-type" evidence="2">
    <location>
        <begin position="6"/>
        <end position="82"/>
    </location>
</feature>
<proteinExistence type="predicted"/>
<evidence type="ECO:0000313" key="4">
    <source>
        <dbReference type="Proteomes" id="UP001260715"/>
    </source>
</evidence>
<dbReference type="InterPro" id="IPR046348">
    <property type="entry name" value="SIS_dom_sf"/>
</dbReference>
<dbReference type="InterPro" id="IPR009057">
    <property type="entry name" value="Homeodomain-like_sf"/>
</dbReference>
<dbReference type="PANTHER" id="PTHR30514:SF18">
    <property type="entry name" value="RPIR-FAMILY TRANSCRIPTIONAL REGULATOR"/>
    <property type="match status" value="1"/>
</dbReference>
<comment type="caution">
    <text evidence="3">The sequence shown here is derived from an EMBL/GenBank/DDBJ whole genome shotgun (WGS) entry which is preliminary data.</text>
</comment>
<keyword evidence="1" id="KW-0324">Glycolysis</keyword>
<dbReference type="Pfam" id="PF01418">
    <property type="entry name" value="HTH_6"/>
    <property type="match status" value="1"/>
</dbReference>